<keyword evidence="3" id="KW-1185">Reference proteome</keyword>
<dbReference type="RefSeq" id="WP_121916490.1">
    <property type="nucleotide sequence ID" value="NZ_REFV01000003.1"/>
</dbReference>
<organism evidence="2 3">
    <name type="scientific">Dokdonia sinensis</name>
    <dbReference type="NCBI Taxonomy" id="2479847"/>
    <lineage>
        <taxon>Bacteria</taxon>
        <taxon>Pseudomonadati</taxon>
        <taxon>Bacteroidota</taxon>
        <taxon>Flavobacteriia</taxon>
        <taxon>Flavobacteriales</taxon>
        <taxon>Flavobacteriaceae</taxon>
        <taxon>Dokdonia</taxon>
    </lineage>
</organism>
<sequence>MNKYIPIIFTILIIGGFGLLAYHLTNETSDWKDYLSSSLIIVANIGMFIAIKKADSWNNKK</sequence>
<evidence type="ECO:0000313" key="2">
    <source>
        <dbReference type="EMBL" id="RMB62856.1"/>
    </source>
</evidence>
<dbReference type="AlphaFoldDB" id="A0A3M0GZT9"/>
<keyword evidence="1" id="KW-1133">Transmembrane helix</keyword>
<keyword evidence="1" id="KW-0812">Transmembrane</keyword>
<feature type="transmembrane region" description="Helical" evidence="1">
    <location>
        <begin position="7"/>
        <end position="25"/>
    </location>
</feature>
<accession>A0A3M0GZT9</accession>
<dbReference type="OrthoDB" id="1450077at2"/>
<reference evidence="2 3" key="1">
    <citation type="submission" date="2018-10" db="EMBL/GenBank/DDBJ databases">
        <title>Dokdonia luteus sp. nov., isolated from sea water.</title>
        <authorList>
            <person name="Zhou L.Y."/>
            <person name="Du Z.J."/>
        </authorList>
    </citation>
    <scope>NUCLEOTIDE SEQUENCE [LARGE SCALE GENOMIC DNA]</scope>
    <source>
        <strain evidence="2 3">SH27</strain>
    </source>
</reference>
<gene>
    <name evidence="2" type="ORF">EAX61_04550</name>
</gene>
<keyword evidence="1" id="KW-0472">Membrane</keyword>
<protein>
    <submittedName>
        <fullName evidence="2">Uncharacterized protein</fullName>
    </submittedName>
</protein>
<dbReference type="EMBL" id="REFV01000003">
    <property type="protein sequence ID" value="RMB62856.1"/>
    <property type="molecule type" value="Genomic_DNA"/>
</dbReference>
<evidence type="ECO:0000313" key="3">
    <source>
        <dbReference type="Proteomes" id="UP000281985"/>
    </source>
</evidence>
<evidence type="ECO:0000256" key="1">
    <source>
        <dbReference type="SAM" id="Phobius"/>
    </source>
</evidence>
<feature type="transmembrane region" description="Helical" evidence="1">
    <location>
        <begin position="31"/>
        <end position="51"/>
    </location>
</feature>
<proteinExistence type="predicted"/>
<dbReference type="Proteomes" id="UP000281985">
    <property type="component" value="Unassembled WGS sequence"/>
</dbReference>
<comment type="caution">
    <text evidence="2">The sequence shown here is derived from an EMBL/GenBank/DDBJ whole genome shotgun (WGS) entry which is preliminary data.</text>
</comment>
<name>A0A3M0GZT9_9FLAO</name>